<reference evidence="1 2" key="1">
    <citation type="journal article" date="2016" name="Nat. Commun.">
        <title>Thousands of microbial genomes shed light on interconnected biogeochemical processes in an aquifer system.</title>
        <authorList>
            <person name="Anantharaman K."/>
            <person name="Brown C.T."/>
            <person name="Hug L.A."/>
            <person name="Sharon I."/>
            <person name="Castelle C.J."/>
            <person name="Probst A.J."/>
            <person name="Thomas B.C."/>
            <person name="Singh A."/>
            <person name="Wilkins M.J."/>
            <person name="Karaoz U."/>
            <person name="Brodie E.L."/>
            <person name="Williams K.H."/>
            <person name="Hubbard S.S."/>
            <person name="Banfield J.F."/>
        </authorList>
    </citation>
    <scope>NUCLEOTIDE SEQUENCE [LARGE SCALE GENOMIC DNA]</scope>
</reference>
<sequence length="315" mass="35574">MLKNSQVLRIGVIRGGKNRIDESLAYGQYLIEKLNKLGHRTVDILIDKEGTWHAFGKQILPADIVVVADVVWNALYDTPKDRDISIPALMQNLNLPLISETDMTFGIISRPEMLREFLKRNDIKSTPHLLYTHTLPADDEDGRVKDFINTINKKISPVWSIEAMYTNQYPDIVAKNQMDLFTAGHIFLDFEGEVLVANLPVGKRAHIGIITGFRGQKQYALVPLENRHVEGLHNTFSNTEKEALVSLAKNIHMLFDYPHHMAVDIVHAPHRGLVVERVTTRPLHYDQSPFCQSLALLGVGHDEVIAHAINQVMGK</sequence>
<evidence type="ECO:0008006" key="3">
    <source>
        <dbReference type="Google" id="ProtNLM"/>
    </source>
</evidence>
<dbReference type="Proteomes" id="UP000179686">
    <property type="component" value="Unassembled WGS sequence"/>
</dbReference>
<evidence type="ECO:0000313" key="1">
    <source>
        <dbReference type="EMBL" id="OGI71763.1"/>
    </source>
</evidence>
<dbReference type="STRING" id="1801752.A3J61_00015"/>
<protein>
    <recommendedName>
        <fullName evidence="3">ATP-grasp domain-containing protein</fullName>
    </recommendedName>
</protein>
<dbReference type="Gene3D" id="3.40.50.20">
    <property type="match status" value="1"/>
</dbReference>
<name>A0A1F6VQ52_9BACT</name>
<evidence type="ECO:0000313" key="2">
    <source>
        <dbReference type="Proteomes" id="UP000179686"/>
    </source>
</evidence>
<organism evidence="1 2">
    <name type="scientific">Candidatus Nomurabacteria bacterium RIFCSPHIGHO2_02_FULL_38_15</name>
    <dbReference type="NCBI Taxonomy" id="1801752"/>
    <lineage>
        <taxon>Bacteria</taxon>
        <taxon>Candidatus Nomuraibacteriota</taxon>
    </lineage>
</organism>
<dbReference type="Gene3D" id="3.30.470.20">
    <property type="entry name" value="ATP-grasp fold, B domain"/>
    <property type="match status" value="1"/>
</dbReference>
<comment type="caution">
    <text evidence="1">The sequence shown here is derived from an EMBL/GenBank/DDBJ whole genome shotgun (WGS) entry which is preliminary data.</text>
</comment>
<accession>A0A1F6VQ52</accession>
<dbReference type="AlphaFoldDB" id="A0A1F6VQ52"/>
<proteinExistence type="predicted"/>
<dbReference type="EMBL" id="MFUC01000023">
    <property type="protein sequence ID" value="OGI71763.1"/>
    <property type="molecule type" value="Genomic_DNA"/>
</dbReference>
<gene>
    <name evidence="1" type="ORF">A3J61_00015</name>
</gene>